<dbReference type="RefSeq" id="WP_173135107.1">
    <property type="nucleotide sequence ID" value="NZ_CBCSGW010000002.1"/>
</dbReference>
<feature type="transmembrane region" description="Helical" evidence="2">
    <location>
        <begin position="6"/>
        <end position="27"/>
    </location>
</feature>
<gene>
    <name evidence="3" type="ORF">GC106_46170</name>
</gene>
<keyword evidence="4" id="KW-1185">Reference proteome</keyword>
<dbReference type="EMBL" id="JAAATY010000014">
    <property type="protein sequence ID" value="NRN67377.1"/>
    <property type="molecule type" value="Genomic_DNA"/>
</dbReference>
<keyword evidence="2" id="KW-0472">Membrane</keyword>
<keyword evidence="2" id="KW-1133">Transmembrane helix</keyword>
<name>A0ABX2F7S3_9PSEU</name>
<organism evidence="3 4">
    <name type="scientific">Kibdelosporangium persicum</name>
    <dbReference type="NCBI Taxonomy" id="2698649"/>
    <lineage>
        <taxon>Bacteria</taxon>
        <taxon>Bacillati</taxon>
        <taxon>Actinomycetota</taxon>
        <taxon>Actinomycetes</taxon>
        <taxon>Pseudonocardiales</taxon>
        <taxon>Pseudonocardiaceae</taxon>
        <taxon>Kibdelosporangium</taxon>
    </lineage>
</organism>
<keyword evidence="2" id="KW-0812">Transmembrane</keyword>
<evidence type="ECO:0000256" key="1">
    <source>
        <dbReference type="SAM" id="Coils"/>
    </source>
</evidence>
<proteinExistence type="predicted"/>
<comment type="caution">
    <text evidence="3">The sequence shown here is derived from an EMBL/GenBank/DDBJ whole genome shotgun (WGS) entry which is preliminary data.</text>
</comment>
<accession>A0ABX2F7S3</accession>
<evidence type="ECO:0000313" key="4">
    <source>
        <dbReference type="Proteomes" id="UP000763557"/>
    </source>
</evidence>
<protein>
    <submittedName>
        <fullName evidence="3">Uncharacterized protein</fullName>
    </submittedName>
</protein>
<evidence type="ECO:0000313" key="3">
    <source>
        <dbReference type="EMBL" id="NRN67377.1"/>
    </source>
</evidence>
<reference evidence="3 4" key="1">
    <citation type="submission" date="2020-01" db="EMBL/GenBank/DDBJ databases">
        <title>Kibdelosporangium persica a novel Actinomycetes from a hot desert in Iran.</title>
        <authorList>
            <person name="Safaei N."/>
            <person name="Zaburannyi N."/>
            <person name="Mueller R."/>
            <person name="Wink J."/>
        </authorList>
    </citation>
    <scope>NUCLEOTIDE SEQUENCE [LARGE SCALE GENOMIC DNA]</scope>
    <source>
        <strain evidence="3 4">4NS15</strain>
    </source>
</reference>
<evidence type="ECO:0000256" key="2">
    <source>
        <dbReference type="SAM" id="Phobius"/>
    </source>
</evidence>
<feature type="coiled-coil region" evidence="1">
    <location>
        <begin position="227"/>
        <end position="254"/>
    </location>
</feature>
<dbReference type="Proteomes" id="UP000763557">
    <property type="component" value="Unassembled WGS sequence"/>
</dbReference>
<sequence length="341" mass="37422">MNVVVLAAIITGSCAIVAGIIAGLMNLRSRHKPRQRVKMEDHYPTVAVTGESGSDSASSSNSQILGVQLHDIDVPDLSYALDHPVVDVKFVNTGGQPAYLTRLTVEIKWARSFRVLEDLLPYVDTSGPLMMPPSATYDVTLPDPARAQGERVTVGISQAIAGGETDRIHVRLCTKFEHSSTSVYSQPAATAVYILTLEFVHENGKRKLTSRPVAAACPGNILYIPTIDGLERNIKRFMVEVESLRARVDEEMERRNLPSVDWRSADDARASVPGDMDMLGRVNDNFWNPEKGIDDYLTRASVICEELVEALDPGMPDGLGDAVTLARETALRIPELRRSRV</sequence>
<keyword evidence="1" id="KW-0175">Coiled coil</keyword>